<dbReference type="EMBL" id="CP110431">
    <property type="protein sequence ID" value="WAQ89934.1"/>
    <property type="molecule type" value="Genomic_DNA"/>
</dbReference>
<evidence type="ECO:0000313" key="1">
    <source>
        <dbReference type="EMBL" id="WAQ89934.1"/>
    </source>
</evidence>
<keyword evidence="2" id="KW-1185">Reference proteome</keyword>
<dbReference type="Proteomes" id="UP001164743">
    <property type="component" value="Chromosome 11A"/>
</dbReference>
<organism evidence="1 2">
    <name type="scientific">Puccinia triticina</name>
    <dbReference type="NCBI Taxonomy" id="208348"/>
    <lineage>
        <taxon>Eukaryota</taxon>
        <taxon>Fungi</taxon>
        <taxon>Dikarya</taxon>
        <taxon>Basidiomycota</taxon>
        <taxon>Pucciniomycotina</taxon>
        <taxon>Pucciniomycetes</taxon>
        <taxon>Pucciniales</taxon>
        <taxon>Pucciniaceae</taxon>
        <taxon>Puccinia</taxon>
    </lineage>
</organism>
<dbReference type="GeneID" id="77802449"/>
<dbReference type="RefSeq" id="XP_053025489.1">
    <property type="nucleotide sequence ID" value="XM_053161554.1"/>
</dbReference>
<protein>
    <recommendedName>
        <fullName evidence="3">Myb/SANT-like domain-containing protein</fullName>
    </recommendedName>
</protein>
<accession>A0ABY7CZA1</accession>
<sequence length="177" mass="20005">MAQNTTSSTSNITSEESKLKQISDLIEKLHWVPKSYFEHFLNAKSAASICKRRLWGSPGPGWDSTKRLLESIKRVVRKYSEGKQLWDDFIMEEATLIICRQKPTTGKFPRGSYYSSHDLNEAFFTPEARAERSDHITDSMKGGYQYQLCQSSSFGASPPFSGCTTSTTPRSQSIRTT</sequence>
<name>A0ABY7CZA1_9BASI</name>
<reference evidence="1" key="1">
    <citation type="submission" date="2022-10" db="EMBL/GenBank/DDBJ databases">
        <title>Puccinia triticina Genome sequencing and assembly.</title>
        <authorList>
            <person name="Li C."/>
        </authorList>
    </citation>
    <scope>NUCLEOTIDE SEQUENCE</scope>
    <source>
        <strain evidence="1">Pt15</strain>
    </source>
</reference>
<evidence type="ECO:0000313" key="2">
    <source>
        <dbReference type="Proteomes" id="UP001164743"/>
    </source>
</evidence>
<proteinExistence type="predicted"/>
<gene>
    <name evidence="1" type="ORF">PtA15_11A626</name>
</gene>
<evidence type="ECO:0008006" key="3">
    <source>
        <dbReference type="Google" id="ProtNLM"/>
    </source>
</evidence>